<dbReference type="EMBL" id="FOMJ01000004">
    <property type="protein sequence ID" value="SFD34097.1"/>
    <property type="molecule type" value="Genomic_DNA"/>
</dbReference>
<name>A0A1I1RJ92_9GAMM</name>
<feature type="region of interest" description="Disordered" evidence="10">
    <location>
        <begin position="166"/>
        <end position="192"/>
    </location>
</feature>
<keyword evidence="2 9" id="KW-0963">Cytoplasm</keyword>
<evidence type="ECO:0000256" key="5">
    <source>
        <dbReference type="ARBA" id="ARBA00022695"/>
    </source>
</evidence>
<evidence type="ECO:0000259" key="11">
    <source>
        <dbReference type="PROSITE" id="PS51163"/>
    </source>
</evidence>
<evidence type="ECO:0000256" key="2">
    <source>
        <dbReference type="ARBA" id="ARBA00022490"/>
    </source>
</evidence>
<evidence type="ECO:0000313" key="13">
    <source>
        <dbReference type="Proteomes" id="UP000198611"/>
    </source>
</evidence>
<keyword evidence="7 9" id="KW-0067">ATP-binding</keyword>
<dbReference type="InterPro" id="IPR006070">
    <property type="entry name" value="Sua5-like_dom"/>
</dbReference>
<dbReference type="InterPro" id="IPR050156">
    <property type="entry name" value="TC-AMP_synthase_SUA5"/>
</dbReference>
<dbReference type="GO" id="GO:0061710">
    <property type="term" value="F:L-threonylcarbamoyladenylate synthase"/>
    <property type="evidence" value="ECO:0007669"/>
    <property type="project" value="UniProtKB-EC"/>
</dbReference>
<dbReference type="GO" id="GO:0002949">
    <property type="term" value="P:tRNA threonylcarbamoyladenosine modification"/>
    <property type="evidence" value="ECO:0007669"/>
    <property type="project" value="UniProtKB-UniRule"/>
</dbReference>
<dbReference type="PANTHER" id="PTHR17490:SF18">
    <property type="entry name" value="THREONYLCARBAMOYL-AMP SYNTHASE"/>
    <property type="match status" value="1"/>
</dbReference>
<evidence type="ECO:0000256" key="6">
    <source>
        <dbReference type="ARBA" id="ARBA00022741"/>
    </source>
</evidence>
<dbReference type="RefSeq" id="WP_093428121.1">
    <property type="nucleotide sequence ID" value="NZ_FOMJ01000004.1"/>
</dbReference>
<dbReference type="EC" id="2.7.7.87" evidence="9"/>
<dbReference type="STRING" id="1123397.SAMN05660831_01473"/>
<comment type="function">
    <text evidence="9">Required for the formation of a threonylcarbamoyl group on adenosine at position 37 (t(6)A37) in tRNAs that read codons beginning with adenine. Catalyzes the conversion of L-threonine, HCO(3)(-)/CO(2) and ATP to give threonylcarbamoyl-AMP (TC-AMP) as the acyladenylate intermediate, with the release of diphosphate.</text>
</comment>
<reference evidence="12 13" key="1">
    <citation type="submission" date="2016-10" db="EMBL/GenBank/DDBJ databases">
        <authorList>
            <person name="de Groot N.N."/>
        </authorList>
    </citation>
    <scope>NUCLEOTIDE SEQUENCE [LARGE SCALE GENOMIC DNA]</scope>
    <source>
        <strain evidence="12 13">HL3</strain>
    </source>
</reference>
<comment type="subcellular location">
    <subcellularLocation>
        <location evidence="1 9">Cytoplasm</location>
    </subcellularLocation>
</comment>
<dbReference type="PROSITE" id="PS51163">
    <property type="entry name" value="YRDC"/>
    <property type="match status" value="1"/>
</dbReference>
<evidence type="ECO:0000313" key="12">
    <source>
        <dbReference type="EMBL" id="SFD34097.1"/>
    </source>
</evidence>
<dbReference type="GO" id="GO:0005524">
    <property type="term" value="F:ATP binding"/>
    <property type="evidence" value="ECO:0007669"/>
    <property type="project" value="UniProtKB-UniRule"/>
</dbReference>
<dbReference type="GO" id="GO:0003725">
    <property type="term" value="F:double-stranded RNA binding"/>
    <property type="evidence" value="ECO:0007669"/>
    <property type="project" value="InterPro"/>
</dbReference>
<evidence type="ECO:0000256" key="1">
    <source>
        <dbReference type="ARBA" id="ARBA00004496"/>
    </source>
</evidence>
<accession>A0A1I1RJ92</accession>
<proteinExistence type="inferred from homology"/>
<dbReference type="InterPro" id="IPR023535">
    <property type="entry name" value="TC-AMP_synthase"/>
</dbReference>
<keyword evidence="5 9" id="KW-0548">Nucleotidyltransferase</keyword>
<sequence length="192" mass="20564">MTRTIPRPRSTPFAAPVAAARALRAGGVVAYPTEGVWGLGCDPRNRAAMERLLALKRRDPAKGVILLAADLDQLTPFVRLTAEQRAYLGQRWPGPETWVVPARLGTPRWLRGAHPTLAVRVSAHPPAAALARAFGGPVVSTSANRSGRPPLPDARAVRRAFGPAVHVLPGETGGRERPTPIRDLASGRQLRP</sequence>
<comment type="similarity">
    <text evidence="9">Belongs to the SUA5 family. TsaC subfamily.</text>
</comment>
<dbReference type="SUPFAM" id="SSF55821">
    <property type="entry name" value="YrdC/RibB"/>
    <property type="match status" value="1"/>
</dbReference>
<dbReference type="GO" id="GO:0005737">
    <property type="term" value="C:cytoplasm"/>
    <property type="evidence" value="ECO:0007669"/>
    <property type="project" value="UniProtKB-SubCell"/>
</dbReference>
<protein>
    <recommendedName>
        <fullName evidence="9">Threonylcarbamoyl-AMP synthase</fullName>
        <shortName evidence="9">TC-AMP synthase</shortName>
        <ecNumber evidence="9">2.7.7.87</ecNumber>
    </recommendedName>
    <alternativeName>
        <fullName evidence="9">L-threonylcarbamoyladenylate synthase</fullName>
    </alternativeName>
    <alternativeName>
        <fullName evidence="9">t(6)A37 threonylcarbamoyladenosine biosynthesis protein TsaC</fullName>
    </alternativeName>
    <alternativeName>
        <fullName evidence="9">tRNA threonylcarbamoyladenosine biosynthesis protein TsaC</fullName>
    </alternativeName>
</protein>
<dbReference type="PANTHER" id="PTHR17490">
    <property type="entry name" value="SUA5"/>
    <property type="match status" value="1"/>
</dbReference>
<feature type="domain" description="YrdC-like" evidence="11">
    <location>
        <begin position="13"/>
        <end position="192"/>
    </location>
</feature>
<dbReference type="Proteomes" id="UP000198611">
    <property type="component" value="Unassembled WGS sequence"/>
</dbReference>
<dbReference type="GO" id="GO:0006450">
    <property type="term" value="P:regulation of translational fidelity"/>
    <property type="evidence" value="ECO:0007669"/>
    <property type="project" value="TreeGrafter"/>
</dbReference>
<comment type="catalytic activity">
    <reaction evidence="8 9">
        <text>L-threonine + hydrogencarbonate + ATP = L-threonylcarbamoyladenylate + diphosphate + H2O</text>
        <dbReference type="Rhea" id="RHEA:36407"/>
        <dbReference type="ChEBI" id="CHEBI:15377"/>
        <dbReference type="ChEBI" id="CHEBI:17544"/>
        <dbReference type="ChEBI" id="CHEBI:30616"/>
        <dbReference type="ChEBI" id="CHEBI:33019"/>
        <dbReference type="ChEBI" id="CHEBI:57926"/>
        <dbReference type="ChEBI" id="CHEBI:73682"/>
        <dbReference type="EC" id="2.7.7.87"/>
    </reaction>
</comment>
<dbReference type="OrthoDB" id="9814580at2"/>
<keyword evidence="6 9" id="KW-0547">Nucleotide-binding</keyword>
<dbReference type="GO" id="GO:0000049">
    <property type="term" value="F:tRNA binding"/>
    <property type="evidence" value="ECO:0007669"/>
    <property type="project" value="TreeGrafter"/>
</dbReference>
<evidence type="ECO:0000256" key="3">
    <source>
        <dbReference type="ARBA" id="ARBA00022679"/>
    </source>
</evidence>
<organism evidence="12 13">
    <name type="scientific">Thiohalospira halophila DSM 15071</name>
    <dbReference type="NCBI Taxonomy" id="1123397"/>
    <lineage>
        <taxon>Bacteria</taxon>
        <taxon>Pseudomonadati</taxon>
        <taxon>Pseudomonadota</taxon>
        <taxon>Gammaproteobacteria</taxon>
        <taxon>Thiohalospirales</taxon>
        <taxon>Thiohalospiraceae</taxon>
        <taxon>Thiohalospira</taxon>
    </lineage>
</organism>
<dbReference type="InterPro" id="IPR017945">
    <property type="entry name" value="DHBP_synth_RibB-like_a/b_dom"/>
</dbReference>
<keyword evidence="13" id="KW-1185">Reference proteome</keyword>
<evidence type="ECO:0000256" key="7">
    <source>
        <dbReference type="ARBA" id="ARBA00022840"/>
    </source>
</evidence>
<evidence type="ECO:0000256" key="9">
    <source>
        <dbReference type="HAMAP-Rule" id="MF_01852"/>
    </source>
</evidence>
<evidence type="ECO:0000256" key="4">
    <source>
        <dbReference type="ARBA" id="ARBA00022694"/>
    </source>
</evidence>
<dbReference type="Gene3D" id="3.90.870.10">
    <property type="entry name" value="DHBP synthase"/>
    <property type="match status" value="1"/>
</dbReference>
<dbReference type="AlphaFoldDB" id="A0A1I1RJ92"/>
<keyword evidence="4 9" id="KW-0819">tRNA processing</keyword>
<dbReference type="Pfam" id="PF01300">
    <property type="entry name" value="Sua5_yciO_yrdC"/>
    <property type="match status" value="1"/>
</dbReference>
<dbReference type="HAMAP" id="MF_01852">
    <property type="entry name" value="TsaC"/>
    <property type="match status" value="1"/>
</dbReference>
<keyword evidence="3 9" id="KW-0808">Transferase</keyword>
<evidence type="ECO:0000256" key="8">
    <source>
        <dbReference type="ARBA" id="ARBA00048366"/>
    </source>
</evidence>
<gene>
    <name evidence="9" type="primary">tsaC</name>
    <name evidence="12" type="ORF">SAMN05660831_01473</name>
</gene>
<evidence type="ECO:0000256" key="10">
    <source>
        <dbReference type="SAM" id="MobiDB-lite"/>
    </source>
</evidence>